<keyword evidence="2" id="KW-1185">Reference proteome</keyword>
<name>A0A9P0LHE3_ACAOB</name>
<reference evidence="1" key="1">
    <citation type="submission" date="2022-03" db="EMBL/GenBank/DDBJ databases">
        <authorList>
            <person name="Sayadi A."/>
        </authorList>
    </citation>
    <scope>NUCLEOTIDE SEQUENCE</scope>
</reference>
<evidence type="ECO:0000313" key="1">
    <source>
        <dbReference type="EMBL" id="CAH1996876.1"/>
    </source>
</evidence>
<accession>A0A9P0LHE3</accession>
<sequence length="81" mass="9168">MYPLPEVPLPQLTCQLLTLLAQVTGHRIHALTKIRTRNITRFSNRLEIKIPDSIKTSSRSTCQPLLVVPDFTENSHTLCIS</sequence>
<dbReference type="EMBL" id="CAKOFQ010007271">
    <property type="protein sequence ID" value="CAH1996876.1"/>
    <property type="molecule type" value="Genomic_DNA"/>
</dbReference>
<proteinExistence type="predicted"/>
<dbReference type="Proteomes" id="UP001152888">
    <property type="component" value="Unassembled WGS sequence"/>
</dbReference>
<gene>
    <name evidence="1" type="ORF">ACAOBT_LOCUS23413</name>
</gene>
<protein>
    <submittedName>
        <fullName evidence="1">Uncharacterized protein</fullName>
    </submittedName>
</protein>
<organism evidence="1 2">
    <name type="scientific">Acanthoscelides obtectus</name>
    <name type="common">Bean weevil</name>
    <name type="synonym">Bruchus obtectus</name>
    <dbReference type="NCBI Taxonomy" id="200917"/>
    <lineage>
        <taxon>Eukaryota</taxon>
        <taxon>Metazoa</taxon>
        <taxon>Ecdysozoa</taxon>
        <taxon>Arthropoda</taxon>
        <taxon>Hexapoda</taxon>
        <taxon>Insecta</taxon>
        <taxon>Pterygota</taxon>
        <taxon>Neoptera</taxon>
        <taxon>Endopterygota</taxon>
        <taxon>Coleoptera</taxon>
        <taxon>Polyphaga</taxon>
        <taxon>Cucujiformia</taxon>
        <taxon>Chrysomeloidea</taxon>
        <taxon>Chrysomelidae</taxon>
        <taxon>Bruchinae</taxon>
        <taxon>Bruchini</taxon>
        <taxon>Acanthoscelides</taxon>
    </lineage>
</organism>
<comment type="caution">
    <text evidence="1">The sequence shown here is derived from an EMBL/GenBank/DDBJ whole genome shotgun (WGS) entry which is preliminary data.</text>
</comment>
<evidence type="ECO:0000313" key="2">
    <source>
        <dbReference type="Proteomes" id="UP001152888"/>
    </source>
</evidence>
<dbReference type="AlphaFoldDB" id="A0A9P0LHE3"/>